<name>T1KWC4_TETUR</name>
<dbReference type="STRING" id="32264.T1KWC4"/>
<keyword evidence="3" id="KW-0597">Phosphoprotein</keyword>
<dbReference type="InterPro" id="IPR006709">
    <property type="entry name" value="SSU_processome_Utp14"/>
</dbReference>
<dbReference type="GO" id="GO:0006364">
    <property type="term" value="P:rRNA processing"/>
    <property type="evidence" value="ECO:0007669"/>
    <property type="project" value="InterPro"/>
</dbReference>
<dbReference type="eggNOG" id="KOG2172">
    <property type="taxonomic scope" value="Eukaryota"/>
</dbReference>
<dbReference type="PANTHER" id="PTHR14150">
    <property type="entry name" value="U3 SMALL NUCLEOLAR RNA-ASSOCIATED PROTEIN 14"/>
    <property type="match status" value="1"/>
</dbReference>
<keyword evidence="5" id="KW-0175">Coiled coil</keyword>
<keyword evidence="4" id="KW-0539">Nucleus</keyword>
<evidence type="ECO:0000256" key="1">
    <source>
        <dbReference type="ARBA" id="ARBA00004604"/>
    </source>
</evidence>
<comment type="subcellular location">
    <subcellularLocation>
        <location evidence="1">Nucleus</location>
        <location evidence="1">Nucleolus</location>
    </subcellularLocation>
</comment>
<dbReference type="EMBL" id="CAEY01000640">
    <property type="status" value="NOT_ANNOTATED_CDS"/>
    <property type="molecule type" value="Genomic_DNA"/>
</dbReference>
<evidence type="ECO:0000313" key="6">
    <source>
        <dbReference type="EnsemblMetazoa" id="tetur24g01140.1"/>
    </source>
</evidence>
<dbReference type="OrthoDB" id="6514658at2759"/>
<reference evidence="6" key="2">
    <citation type="submission" date="2015-06" db="UniProtKB">
        <authorList>
            <consortium name="EnsemblMetazoa"/>
        </authorList>
    </citation>
    <scope>IDENTIFICATION</scope>
</reference>
<evidence type="ECO:0008006" key="8">
    <source>
        <dbReference type="Google" id="ProtNLM"/>
    </source>
</evidence>
<reference evidence="7" key="1">
    <citation type="submission" date="2011-08" db="EMBL/GenBank/DDBJ databases">
        <authorList>
            <person name="Rombauts S."/>
        </authorList>
    </citation>
    <scope>NUCLEOTIDE SEQUENCE</scope>
    <source>
        <strain evidence="7">London</strain>
    </source>
</reference>
<organism evidence="6 7">
    <name type="scientific">Tetranychus urticae</name>
    <name type="common">Two-spotted spider mite</name>
    <dbReference type="NCBI Taxonomy" id="32264"/>
    <lineage>
        <taxon>Eukaryota</taxon>
        <taxon>Metazoa</taxon>
        <taxon>Ecdysozoa</taxon>
        <taxon>Arthropoda</taxon>
        <taxon>Chelicerata</taxon>
        <taxon>Arachnida</taxon>
        <taxon>Acari</taxon>
        <taxon>Acariformes</taxon>
        <taxon>Trombidiformes</taxon>
        <taxon>Prostigmata</taxon>
        <taxon>Eleutherengona</taxon>
        <taxon>Raphignathae</taxon>
        <taxon>Tetranychoidea</taxon>
        <taxon>Tetranychidae</taxon>
        <taxon>Tetranychus</taxon>
    </lineage>
</organism>
<sequence>MDQIEDTDIMDDELPTEMEEEKISNLVSTVSSMFKTDGKKKVAKRNEPSVVCNEFGVATDRKAEKVQLHQLLNNVVDKDGKIKTQLRKITHKKLIKLPLDTPTAKKIKRQVLYDETVKDVSKWEPIIEQNRLKPQLEFPLEKPDLRLEGPQNKFITKTNNKLKEEIDQALKLSDNVIKEPKVLTAAEEKFLSQINIEEARMRHANLRKMRALLSYQEAKLKRQSKIKSKKYRRILKKEKLKKELAEFEKTKNTDPDKALEQIAQLDKMRALERASLKHLNTGKWAKQNLLRSKYDEEVRKDIKEQMEINRTLTKKVTFDLEEDEAIEAIEEDDLQEGEIMMKSGAYEEKESNPWLLRGPSSAVADDSFKTVEPTASDAVIELQTEIPDFQNLGSDEESEDDEGNNEHAKLIAEAFDGDDVVAEFSEMKKDLIDKQSIKDTNLYLPGWGSWTGPGIAENKKLKKKFTIKAKQQKRKDSDLPNVIISEDKDRAISKFLVKDLPYNCKNVSSFEKKLKTPIGPDWNPETKFRFNIEPKIVTQMGKIIEPINEKALVKHEKRRKPFEQSAATMADVIPV</sequence>
<dbReference type="EnsemblMetazoa" id="tetur24g01140.1">
    <property type="protein sequence ID" value="tetur24g01140.1"/>
    <property type="gene ID" value="tetur24g01140"/>
</dbReference>
<protein>
    <recommendedName>
        <fullName evidence="8">U3 small nucleolar RNA-associated protein 14 homolog A</fullName>
    </recommendedName>
</protein>
<dbReference type="OMA" id="EHALSGW"/>
<comment type="similarity">
    <text evidence="2">Belongs to the UTP14 family.</text>
</comment>
<evidence type="ECO:0000256" key="3">
    <source>
        <dbReference type="ARBA" id="ARBA00022553"/>
    </source>
</evidence>
<dbReference type="Proteomes" id="UP000015104">
    <property type="component" value="Unassembled WGS sequence"/>
</dbReference>
<accession>T1KWC4</accession>
<dbReference type="AlphaFoldDB" id="T1KWC4"/>
<evidence type="ECO:0000256" key="5">
    <source>
        <dbReference type="SAM" id="Coils"/>
    </source>
</evidence>
<gene>
    <name evidence="6" type="primary">107367914</name>
</gene>
<dbReference type="GO" id="GO:0032040">
    <property type="term" value="C:small-subunit processome"/>
    <property type="evidence" value="ECO:0007669"/>
    <property type="project" value="InterPro"/>
</dbReference>
<dbReference type="PANTHER" id="PTHR14150:SF12">
    <property type="entry name" value="U3 SMALL NUCLEOLAR RNA-ASSOCIATED PROTEIN 14 HOMOLOG A"/>
    <property type="match status" value="1"/>
</dbReference>
<keyword evidence="7" id="KW-1185">Reference proteome</keyword>
<evidence type="ECO:0000256" key="4">
    <source>
        <dbReference type="ARBA" id="ARBA00023242"/>
    </source>
</evidence>
<dbReference type="KEGG" id="tut:107367914"/>
<feature type="coiled-coil region" evidence="5">
    <location>
        <begin position="152"/>
        <end position="179"/>
    </location>
</feature>
<dbReference type="Pfam" id="PF04615">
    <property type="entry name" value="Utp14"/>
    <property type="match status" value="2"/>
</dbReference>
<proteinExistence type="inferred from homology"/>
<evidence type="ECO:0000313" key="7">
    <source>
        <dbReference type="Proteomes" id="UP000015104"/>
    </source>
</evidence>
<evidence type="ECO:0000256" key="2">
    <source>
        <dbReference type="ARBA" id="ARBA00007774"/>
    </source>
</evidence>
<dbReference type="HOGENOM" id="CLU_012635_0_0_1"/>